<dbReference type="SUPFAM" id="SSF50630">
    <property type="entry name" value="Acid proteases"/>
    <property type="match status" value="1"/>
</dbReference>
<dbReference type="EMBL" id="MT774378">
    <property type="protein sequence ID" value="QOR58327.1"/>
    <property type="molecule type" value="Genomic_DNA"/>
</dbReference>
<proteinExistence type="predicted"/>
<dbReference type="Gene3D" id="2.40.70.10">
    <property type="entry name" value="Acid Proteases"/>
    <property type="match status" value="1"/>
</dbReference>
<sequence length="169" mass="19247">MVINITSILFVVCIVLIFALFAEIVTSWRKYNKNVAKNMSLRESLDLANLPILTFTIGEKKYNFLLDTGASNSAINKSVLGEIVHQSSKRKDYVYGMEGNKVASDYVTMDIVYKDTPFAEEFLVIDLSLTFDNIKKDFGVNLHGVLGNSFFKKYRYVIDFEKLVAYPNE</sequence>
<name>A0A7M1RV70_9CAUD</name>
<keyword evidence="1" id="KW-0472">Membrane</keyword>
<keyword evidence="2" id="KW-0645">Protease</keyword>
<accession>A0A7M1RV70</accession>
<dbReference type="Proteomes" id="UP000593828">
    <property type="component" value="Segment"/>
</dbReference>
<reference evidence="2 3" key="1">
    <citation type="submission" date="2020-07" db="EMBL/GenBank/DDBJ databases">
        <title>Taxonomic proposal: Crassvirales, a new order of highly abundant and diverse bacterial viruses.</title>
        <authorList>
            <person name="Shkoporov A.N."/>
            <person name="Stockdale S.R."/>
            <person name="Guerin E."/>
            <person name="Ross R.P."/>
            <person name="Hill C."/>
        </authorList>
    </citation>
    <scope>NUCLEOTIDE SEQUENCE [LARGE SCALE GENOMIC DNA]</scope>
</reference>
<organism evidence="2 3">
    <name type="scientific">uncultured phage cr106_1</name>
    <dbReference type="NCBI Taxonomy" id="2772062"/>
    <lineage>
        <taxon>Viruses</taxon>
        <taxon>Duplodnaviria</taxon>
        <taxon>Heunggongvirae</taxon>
        <taxon>Uroviricota</taxon>
        <taxon>Caudoviricetes</taxon>
        <taxon>Crassvirales</taxon>
        <taxon>Steigviridae</taxon>
        <taxon>Asinivirinae</taxon>
        <taxon>Mahstovirus</taxon>
        <taxon>Mahstovirus faecalis</taxon>
    </lineage>
</organism>
<dbReference type="GO" id="GO:0006508">
    <property type="term" value="P:proteolysis"/>
    <property type="evidence" value="ECO:0007669"/>
    <property type="project" value="UniProtKB-KW"/>
</dbReference>
<dbReference type="RefSeq" id="YP_010110485.1">
    <property type="nucleotide sequence ID" value="NC_055871.1"/>
</dbReference>
<evidence type="ECO:0000256" key="1">
    <source>
        <dbReference type="SAM" id="Phobius"/>
    </source>
</evidence>
<dbReference type="PROSITE" id="PS00141">
    <property type="entry name" value="ASP_PROTEASE"/>
    <property type="match status" value="1"/>
</dbReference>
<keyword evidence="3" id="KW-1185">Reference proteome</keyword>
<keyword evidence="1" id="KW-1133">Transmembrane helix</keyword>
<dbReference type="InterPro" id="IPR001969">
    <property type="entry name" value="Aspartic_peptidase_AS"/>
</dbReference>
<evidence type="ECO:0000313" key="3">
    <source>
        <dbReference type="Proteomes" id="UP000593828"/>
    </source>
</evidence>
<protein>
    <submittedName>
        <fullName evidence="2">Aspartyl protease</fullName>
    </submittedName>
</protein>
<dbReference type="GO" id="GO:0004190">
    <property type="term" value="F:aspartic-type endopeptidase activity"/>
    <property type="evidence" value="ECO:0007669"/>
    <property type="project" value="InterPro"/>
</dbReference>
<dbReference type="GeneID" id="65128797"/>
<keyword evidence="2" id="KW-0378">Hydrolase</keyword>
<dbReference type="Pfam" id="PF13650">
    <property type="entry name" value="Asp_protease_2"/>
    <property type="match status" value="1"/>
</dbReference>
<evidence type="ECO:0000313" key="2">
    <source>
        <dbReference type="EMBL" id="QOR58327.1"/>
    </source>
</evidence>
<dbReference type="InterPro" id="IPR021109">
    <property type="entry name" value="Peptidase_aspartic_dom_sf"/>
</dbReference>
<keyword evidence="1" id="KW-0812">Transmembrane</keyword>
<feature type="transmembrane region" description="Helical" evidence="1">
    <location>
        <begin position="6"/>
        <end position="25"/>
    </location>
</feature>
<dbReference type="KEGG" id="vg:65128797"/>